<reference evidence="1" key="1">
    <citation type="submission" date="2022-06" db="EMBL/GenBank/DDBJ databases">
        <title>Isolation of gut microbiota from human fecal samples.</title>
        <authorList>
            <person name="Pamer E.G."/>
            <person name="Barat B."/>
            <person name="Waligurski E."/>
            <person name="Medina S."/>
            <person name="Paddock L."/>
            <person name="Mostad J."/>
        </authorList>
    </citation>
    <scope>NUCLEOTIDE SEQUENCE</scope>
    <source>
        <strain evidence="1">DFI.6.22</strain>
    </source>
</reference>
<protein>
    <submittedName>
        <fullName evidence="1">Uncharacterized protein</fullName>
    </submittedName>
</protein>
<dbReference type="EMBL" id="JANGBQ010000020">
    <property type="protein sequence ID" value="MCQ5083714.1"/>
    <property type="molecule type" value="Genomic_DNA"/>
</dbReference>
<organism evidence="1 2">
    <name type="scientific">Alistipes onderdonkii</name>
    <dbReference type="NCBI Taxonomy" id="328813"/>
    <lineage>
        <taxon>Bacteria</taxon>
        <taxon>Pseudomonadati</taxon>
        <taxon>Bacteroidota</taxon>
        <taxon>Bacteroidia</taxon>
        <taxon>Bacteroidales</taxon>
        <taxon>Rikenellaceae</taxon>
        <taxon>Alistipes</taxon>
    </lineage>
</organism>
<comment type="caution">
    <text evidence="1">The sequence shown here is derived from an EMBL/GenBank/DDBJ whole genome shotgun (WGS) entry which is preliminary data.</text>
</comment>
<name>A0AAJ1CFM7_9BACT</name>
<proteinExistence type="predicted"/>
<evidence type="ECO:0000313" key="1">
    <source>
        <dbReference type="EMBL" id="MCQ5083714.1"/>
    </source>
</evidence>
<dbReference type="Proteomes" id="UP001205035">
    <property type="component" value="Unassembled WGS sequence"/>
</dbReference>
<evidence type="ECO:0000313" key="2">
    <source>
        <dbReference type="Proteomes" id="UP001205035"/>
    </source>
</evidence>
<dbReference type="AlphaFoldDB" id="A0AAJ1CFM7"/>
<gene>
    <name evidence="1" type="ORF">NE651_12550</name>
</gene>
<dbReference type="RefSeq" id="WP_256166499.1">
    <property type="nucleotide sequence ID" value="NZ_JANGBQ010000020.1"/>
</dbReference>
<accession>A0AAJ1CFM7</accession>
<sequence>MSQKKYCNTSADLALVRPENKIKICVRVTPYVYHHLEEVARVNGVNVSVVARAFLQRGVEDAVKYYEDEKQM</sequence>